<evidence type="ECO:0000256" key="4">
    <source>
        <dbReference type="ARBA" id="ARBA00022475"/>
    </source>
</evidence>
<keyword evidence="7 12" id="KW-1133">Transmembrane helix</keyword>
<reference evidence="13 14" key="1">
    <citation type="journal article" date="2017" name="Syst. Appl. Microbiol.">
        <title>Lebetimonas natsushimae sp. nov., a novel strictly anaerobic, moderately thermophilic chemoautotroph isolated from a deep-sea hydrothermal vent polychaete nest in the Mid-Okinawa Trough.</title>
        <authorList>
            <person name="Nagata R."/>
            <person name="Takaki Y."/>
            <person name="Tame A."/>
            <person name="Nunoura T."/>
            <person name="Muto H."/>
            <person name="Mino S."/>
            <person name="Sawayama S."/>
            <person name="Takai K."/>
            <person name="Nakagawa S."/>
        </authorList>
    </citation>
    <scope>NUCLEOTIDE SEQUENCE [LARGE SCALE GENOMIC DNA]</scope>
    <source>
        <strain evidence="13 14">HS1857</strain>
    </source>
</reference>
<keyword evidence="8" id="KW-0406">Ion transport</keyword>
<protein>
    <submittedName>
        <fullName evidence="13">Magnesium transporter</fullName>
    </submittedName>
</protein>
<keyword evidence="5 12" id="KW-0812">Transmembrane</keyword>
<evidence type="ECO:0000256" key="1">
    <source>
        <dbReference type="ARBA" id="ARBA00004651"/>
    </source>
</evidence>
<dbReference type="CDD" id="cd12822">
    <property type="entry name" value="TmCorA-like"/>
    <property type="match status" value="1"/>
</dbReference>
<evidence type="ECO:0000313" key="14">
    <source>
        <dbReference type="Proteomes" id="UP000217944"/>
    </source>
</evidence>
<keyword evidence="14" id="KW-1185">Reference proteome</keyword>
<dbReference type="SUPFAM" id="SSF143865">
    <property type="entry name" value="CorA soluble domain-like"/>
    <property type="match status" value="1"/>
</dbReference>
<dbReference type="AlphaFoldDB" id="A0A292YCC6"/>
<keyword evidence="3" id="KW-0813">Transport</keyword>
<evidence type="ECO:0000256" key="8">
    <source>
        <dbReference type="ARBA" id="ARBA00023065"/>
    </source>
</evidence>
<feature type="transmembrane region" description="Helical" evidence="12">
    <location>
        <begin position="253"/>
        <end position="272"/>
    </location>
</feature>
<organism evidence="13 14">
    <name type="scientific">Lebetimonas natsushimae</name>
    <dbReference type="NCBI Taxonomy" id="1936991"/>
    <lineage>
        <taxon>Bacteria</taxon>
        <taxon>Pseudomonadati</taxon>
        <taxon>Campylobacterota</taxon>
        <taxon>Epsilonproteobacteria</taxon>
        <taxon>Nautiliales</taxon>
        <taxon>Nautiliaceae</taxon>
        <taxon>Lebetimonas</taxon>
    </lineage>
</organism>
<evidence type="ECO:0000256" key="9">
    <source>
        <dbReference type="ARBA" id="ARBA00023136"/>
    </source>
</evidence>
<dbReference type="GO" id="GO:0000287">
    <property type="term" value="F:magnesium ion binding"/>
    <property type="evidence" value="ECO:0007669"/>
    <property type="project" value="TreeGrafter"/>
</dbReference>
<dbReference type="EMBL" id="BDME01000001">
    <property type="protein sequence ID" value="GAX86954.1"/>
    <property type="molecule type" value="Genomic_DNA"/>
</dbReference>
<dbReference type="PANTHER" id="PTHR46494">
    <property type="entry name" value="CORA FAMILY METAL ION TRANSPORTER (EUROFUNG)"/>
    <property type="match status" value="1"/>
</dbReference>
<sequence>MYIYTEKLLRMDDIVISEDVQIIFSTIDNENIIEWLLQNEFPNSFIEDIQNEDQSITYEETEKFKVIILKYIKFDEEENLLYDDSNVVIIRTKNKLFILAEEKEIVTELAKKFEKKYKKNNSFDYLTYIIIDILIDNTILVVDVIDEALEDLEDSIFHEEVEEDELQKDIYYARRTLNRITKVSIHERDIINKIYNKLDEVSKHNLKYEFIDLNEHLKYLINESKTLLDRTGYLLNLHMGILSTRMNKAMQRLAAISLIFLPLTFIVGNYGMNFKYMPELNWKYGYFAVWVLNISIAVFIYVWLKRKKWI</sequence>
<dbReference type="GO" id="GO:0015095">
    <property type="term" value="F:magnesium ion transmembrane transporter activity"/>
    <property type="evidence" value="ECO:0007669"/>
    <property type="project" value="TreeGrafter"/>
</dbReference>
<feature type="transmembrane region" description="Helical" evidence="12">
    <location>
        <begin position="284"/>
        <end position="304"/>
    </location>
</feature>
<dbReference type="Gene3D" id="1.20.58.340">
    <property type="entry name" value="Magnesium transport protein CorA, transmembrane region"/>
    <property type="match status" value="2"/>
</dbReference>
<dbReference type="Proteomes" id="UP000217944">
    <property type="component" value="Unassembled WGS sequence"/>
</dbReference>
<dbReference type="SUPFAM" id="SSF144083">
    <property type="entry name" value="Magnesium transport protein CorA, transmembrane region"/>
    <property type="match status" value="1"/>
</dbReference>
<name>A0A292YCC6_9BACT</name>
<dbReference type="Pfam" id="PF01544">
    <property type="entry name" value="CorA"/>
    <property type="match status" value="1"/>
</dbReference>
<dbReference type="InterPro" id="IPR045863">
    <property type="entry name" value="CorA_TM1_TM2"/>
</dbReference>
<evidence type="ECO:0000256" key="10">
    <source>
        <dbReference type="ARBA" id="ARBA00034269"/>
    </source>
</evidence>
<dbReference type="FunFam" id="1.20.58.340:FF:000004">
    <property type="entry name" value="Magnesium transport protein CorA"/>
    <property type="match status" value="1"/>
</dbReference>
<comment type="similarity">
    <text evidence="2">Belongs to the CorA metal ion transporter (MIT) (TC 1.A.35) family.</text>
</comment>
<evidence type="ECO:0000256" key="5">
    <source>
        <dbReference type="ARBA" id="ARBA00022692"/>
    </source>
</evidence>
<evidence type="ECO:0000256" key="6">
    <source>
        <dbReference type="ARBA" id="ARBA00022842"/>
    </source>
</evidence>
<gene>
    <name evidence="13" type="ORF">LNAT_P0249</name>
</gene>
<comment type="catalytic activity">
    <reaction evidence="10">
        <text>Mg(2+)(in) = Mg(2+)(out)</text>
        <dbReference type="Rhea" id="RHEA:29827"/>
        <dbReference type="ChEBI" id="CHEBI:18420"/>
    </reaction>
</comment>
<dbReference type="InterPro" id="IPR002523">
    <property type="entry name" value="MgTranspt_CorA/ZnTranspt_ZntB"/>
</dbReference>
<comment type="caution">
    <text evidence="13">The sequence shown here is derived from an EMBL/GenBank/DDBJ whole genome shotgun (WGS) entry which is preliminary data.</text>
</comment>
<keyword evidence="6" id="KW-0460">Magnesium</keyword>
<evidence type="ECO:0000313" key="13">
    <source>
        <dbReference type="EMBL" id="GAX86954.1"/>
    </source>
</evidence>
<keyword evidence="9 12" id="KW-0472">Membrane</keyword>
<dbReference type="GO" id="GO:0050897">
    <property type="term" value="F:cobalt ion binding"/>
    <property type="evidence" value="ECO:0007669"/>
    <property type="project" value="TreeGrafter"/>
</dbReference>
<comment type="subcellular location">
    <subcellularLocation>
        <location evidence="1">Cell membrane</location>
        <topology evidence="1">Multi-pass membrane protein</topology>
    </subcellularLocation>
</comment>
<dbReference type="GO" id="GO:0005886">
    <property type="term" value="C:plasma membrane"/>
    <property type="evidence" value="ECO:0007669"/>
    <property type="project" value="UniProtKB-SubCell"/>
</dbReference>
<dbReference type="InterPro" id="IPR045861">
    <property type="entry name" value="CorA_cytoplasmic_dom"/>
</dbReference>
<dbReference type="PANTHER" id="PTHR46494:SF1">
    <property type="entry name" value="CORA FAMILY METAL ION TRANSPORTER (EUROFUNG)"/>
    <property type="match status" value="1"/>
</dbReference>
<evidence type="ECO:0000256" key="3">
    <source>
        <dbReference type="ARBA" id="ARBA00022448"/>
    </source>
</evidence>
<evidence type="ECO:0000256" key="2">
    <source>
        <dbReference type="ARBA" id="ARBA00009765"/>
    </source>
</evidence>
<proteinExistence type="inferred from homology"/>
<dbReference type="GO" id="GO:0015087">
    <property type="term" value="F:cobalt ion transmembrane transporter activity"/>
    <property type="evidence" value="ECO:0007669"/>
    <property type="project" value="TreeGrafter"/>
</dbReference>
<evidence type="ECO:0000256" key="11">
    <source>
        <dbReference type="ARBA" id="ARBA00045497"/>
    </source>
</evidence>
<comment type="function">
    <text evidence="11">Mediates influx of magnesium ions. Alternates between open and closed states. Activated by low cytoplasmic Mg(2+) levels. Inactive when cytoplasmic Mg(2+) levels are high.</text>
</comment>
<evidence type="ECO:0000256" key="12">
    <source>
        <dbReference type="SAM" id="Phobius"/>
    </source>
</evidence>
<accession>A0A292YCC6</accession>
<dbReference type="OrthoDB" id="9803416at2"/>
<evidence type="ECO:0000256" key="7">
    <source>
        <dbReference type="ARBA" id="ARBA00022989"/>
    </source>
</evidence>
<dbReference type="RefSeq" id="WP_096258116.1">
    <property type="nucleotide sequence ID" value="NZ_BDME01000001.1"/>
</dbReference>
<keyword evidence="4" id="KW-1003">Cell membrane</keyword>